<dbReference type="GO" id="GO:0042254">
    <property type="term" value="P:ribosome biogenesis"/>
    <property type="evidence" value="ECO:0007669"/>
    <property type="project" value="UniProtKB-ARBA"/>
</dbReference>
<reference evidence="11 13" key="1">
    <citation type="submission" date="2014-07" db="EMBL/GenBank/DDBJ databases">
        <title>Draft genome of Clostridium sulfidigenes 113A isolated from sediments associated with methane hydrate from Krishna Godavari basin.</title>
        <authorList>
            <person name="Honkalas V.S."/>
            <person name="Dabir A.P."/>
            <person name="Arora P."/>
            <person name="Dhakephalkar P.K."/>
        </authorList>
    </citation>
    <scope>NUCLEOTIDE SEQUENCE [LARGE SCALE GENOMIC DNA]</scope>
    <source>
        <strain evidence="11 13">113A</strain>
    </source>
</reference>
<dbReference type="SUPFAM" id="SSF54768">
    <property type="entry name" value="dsRNA-binding domain-like"/>
    <property type="match status" value="1"/>
</dbReference>
<dbReference type="AlphaFoldDB" id="A0A084JAJ2"/>
<dbReference type="FunFam" id="3.30.160.20:FF:000001">
    <property type="entry name" value="30S ribosomal protein S5"/>
    <property type="match status" value="1"/>
</dbReference>
<feature type="domain" description="S5 DRBM" evidence="10">
    <location>
        <begin position="10"/>
        <end position="73"/>
    </location>
</feature>
<comment type="subunit">
    <text evidence="7 8">Part of the 30S ribosomal subunit. Contacts proteins S4 and S8.</text>
</comment>
<keyword evidence="2 8" id="KW-0699">rRNA-binding</keyword>
<evidence type="ECO:0000256" key="9">
    <source>
        <dbReference type="RuleBase" id="RU003823"/>
    </source>
</evidence>
<keyword evidence="3 8" id="KW-0694">RNA-binding</keyword>
<dbReference type="GO" id="GO:0006412">
    <property type="term" value="P:translation"/>
    <property type="evidence" value="ECO:0007669"/>
    <property type="project" value="UniProtKB-UniRule"/>
</dbReference>
<evidence type="ECO:0000256" key="2">
    <source>
        <dbReference type="ARBA" id="ARBA00022730"/>
    </source>
</evidence>
<dbReference type="eggNOG" id="COG0098">
    <property type="taxonomic scope" value="Bacteria"/>
</dbReference>
<dbReference type="FunFam" id="3.30.230.10:FF:000002">
    <property type="entry name" value="30S ribosomal protein S5"/>
    <property type="match status" value="1"/>
</dbReference>
<keyword evidence="13" id="KW-1185">Reference proteome</keyword>
<keyword evidence="4 8" id="KW-0689">Ribosomal protein</keyword>
<dbReference type="InterPro" id="IPR000851">
    <property type="entry name" value="Ribosomal_uS5"/>
</dbReference>
<evidence type="ECO:0000256" key="8">
    <source>
        <dbReference type="HAMAP-Rule" id="MF_01307"/>
    </source>
</evidence>
<evidence type="ECO:0000256" key="7">
    <source>
        <dbReference type="ARBA" id="ARBA00062000"/>
    </source>
</evidence>
<dbReference type="InterPro" id="IPR020568">
    <property type="entry name" value="Ribosomal_Su5_D2-typ_SF"/>
</dbReference>
<gene>
    <name evidence="8" type="primary">rpsE</name>
    <name evidence="12" type="ORF">E7215_17545</name>
    <name evidence="11" type="ORF">IO99_11390</name>
</gene>
<dbReference type="RefSeq" id="WP_035133326.1">
    <property type="nucleotide sequence ID" value="NZ_JBQHQR010000003.1"/>
</dbReference>
<dbReference type="PANTHER" id="PTHR48277">
    <property type="entry name" value="MITOCHONDRIAL RIBOSOMAL PROTEIN S5"/>
    <property type="match status" value="1"/>
</dbReference>
<comment type="function">
    <text evidence="8">Located at the back of the 30S subunit body where it stabilizes the conformation of the head with respect to the body.</text>
</comment>
<dbReference type="InterPro" id="IPR005712">
    <property type="entry name" value="Ribosomal_uS5_bac-type"/>
</dbReference>
<protein>
    <recommendedName>
        <fullName evidence="6 8">Small ribosomal subunit protein uS5</fullName>
    </recommendedName>
</protein>
<sequence>MKIDPSTLDLKEKVVHINRVAKVVKGGRNFRFSALVVVGDENGHVGVGMGKSIEIPEAIRKGIEDAKKNIVKVELDGTTVPHTIDGKFGTGTVHIMPASEGTGVIAGGPARAVLELAGLKDVRAKSLGSNNPRNMVSATIDGLSKLRTAEQVAKLRGKTVEEILG</sequence>
<name>A0A084JAJ2_9CLOT</name>
<dbReference type="Pfam" id="PF00333">
    <property type="entry name" value="Ribosomal_S5"/>
    <property type="match status" value="1"/>
</dbReference>
<accession>A0A084JAJ2</accession>
<evidence type="ECO:0000256" key="4">
    <source>
        <dbReference type="ARBA" id="ARBA00022980"/>
    </source>
</evidence>
<dbReference type="Gene3D" id="3.30.230.10">
    <property type="match status" value="1"/>
</dbReference>
<dbReference type="HAMAP" id="MF_01307_B">
    <property type="entry name" value="Ribosomal_uS5_B"/>
    <property type="match status" value="1"/>
</dbReference>
<dbReference type="EMBL" id="JPMD01000027">
    <property type="protein sequence ID" value="KEZ85976.1"/>
    <property type="molecule type" value="Genomic_DNA"/>
</dbReference>
<evidence type="ECO:0000256" key="5">
    <source>
        <dbReference type="ARBA" id="ARBA00023274"/>
    </source>
</evidence>
<evidence type="ECO:0000313" key="13">
    <source>
        <dbReference type="Proteomes" id="UP000028542"/>
    </source>
</evidence>
<dbReference type="Pfam" id="PF03719">
    <property type="entry name" value="Ribosomal_S5_C"/>
    <property type="match status" value="1"/>
</dbReference>
<comment type="function">
    <text evidence="8">With S4 and S12 plays an important role in translational accuracy.</text>
</comment>
<dbReference type="SUPFAM" id="SSF54211">
    <property type="entry name" value="Ribosomal protein S5 domain 2-like"/>
    <property type="match status" value="1"/>
</dbReference>
<dbReference type="GO" id="GO:0005737">
    <property type="term" value="C:cytoplasm"/>
    <property type="evidence" value="ECO:0007669"/>
    <property type="project" value="UniProtKB-ARBA"/>
</dbReference>
<evidence type="ECO:0000313" key="12">
    <source>
        <dbReference type="EMBL" id="MBE6061946.1"/>
    </source>
</evidence>
<organism evidence="11 13">
    <name type="scientific">Clostridium sulfidigenes</name>
    <dbReference type="NCBI Taxonomy" id="318464"/>
    <lineage>
        <taxon>Bacteria</taxon>
        <taxon>Bacillati</taxon>
        <taxon>Bacillota</taxon>
        <taxon>Clostridia</taxon>
        <taxon>Eubacteriales</taxon>
        <taxon>Clostridiaceae</taxon>
        <taxon>Clostridium</taxon>
    </lineage>
</organism>
<dbReference type="PANTHER" id="PTHR48277:SF1">
    <property type="entry name" value="MITOCHONDRIAL RIBOSOMAL PROTEIN S5"/>
    <property type="match status" value="1"/>
</dbReference>
<comment type="caution">
    <text evidence="11">The sequence shown here is derived from an EMBL/GenBank/DDBJ whole genome shotgun (WGS) entry which is preliminary data.</text>
</comment>
<dbReference type="PROSITE" id="PS00585">
    <property type="entry name" value="RIBOSOMAL_S5"/>
    <property type="match status" value="1"/>
</dbReference>
<comment type="similarity">
    <text evidence="1 8 9">Belongs to the universal ribosomal protein uS5 family.</text>
</comment>
<dbReference type="EMBL" id="SVCM01000214">
    <property type="protein sequence ID" value="MBE6061946.1"/>
    <property type="molecule type" value="Genomic_DNA"/>
</dbReference>
<dbReference type="GO" id="GO:0015935">
    <property type="term" value="C:small ribosomal subunit"/>
    <property type="evidence" value="ECO:0007669"/>
    <property type="project" value="InterPro"/>
</dbReference>
<keyword evidence="5 8" id="KW-0687">Ribonucleoprotein</keyword>
<proteinExistence type="inferred from homology"/>
<dbReference type="InterPro" id="IPR014721">
    <property type="entry name" value="Ribsml_uS5_D2-typ_fold_subgr"/>
</dbReference>
<evidence type="ECO:0000256" key="3">
    <source>
        <dbReference type="ARBA" id="ARBA00022884"/>
    </source>
</evidence>
<dbReference type="Gene3D" id="3.30.160.20">
    <property type="match status" value="1"/>
</dbReference>
<comment type="domain">
    <text evidence="8">The N-terminal domain interacts with the head of the 30S subunit; the C-terminal domain interacts with the body and contacts protein S4. The interaction surface between S4 and S5 is involved in control of translational fidelity.</text>
</comment>
<dbReference type="Proteomes" id="UP000028542">
    <property type="component" value="Unassembled WGS sequence"/>
</dbReference>
<dbReference type="InterPro" id="IPR005324">
    <property type="entry name" value="Ribosomal_uS5_C"/>
</dbReference>
<evidence type="ECO:0000256" key="6">
    <source>
        <dbReference type="ARBA" id="ARBA00035255"/>
    </source>
</evidence>
<dbReference type="InterPro" id="IPR018192">
    <property type="entry name" value="Ribosomal_uS5_N_CS"/>
</dbReference>
<dbReference type="STRING" id="318464.IO99_11390"/>
<reference evidence="12" key="2">
    <citation type="submission" date="2019-04" db="EMBL/GenBank/DDBJ databases">
        <title>Evolution of Biomass-Degrading Anaerobic Consortia Revealed by Metagenomics.</title>
        <authorList>
            <person name="Peng X."/>
        </authorList>
    </citation>
    <scope>NUCLEOTIDE SEQUENCE</scope>
    <source>
        <strain evidence="12">SIG254</strain>
    </source>
</reference>
<dbReference type="PROSITE" id="PS50881">
    <property type="entry name" value="S5_DSRBD"/>
    <property type="match status" value="1"/>
</dbReference>
<dbReference type="GO" id="GO:0019843">
    <property type="term" value="F:rRNA binding"/>
    <property type="evidence" value="ECO:0007669"/>
    <property type="project" value="UniProtKB-UniRule"/>
</dbReference>
<evidence type="ECO:0000259" key="10">
    <source>
        <dbReference type="PROSITE" id="PS50881"/>
    </source>
</evidence>
<dbReference type="Proteomes" id="UP000768462">
    <property type="component" value="Unassembled WGS sequence"/>
</dbReference>
<dbReference type="NCBIfam" id="TIGR01021">
    <property type="entry name" value="rpsE_bact"/>
    <property type="match status" value="1"/>
</dbReference>
<evidence type="ECO:0000313" key="11">
    <source>
        <dbReference type="EMBL" id="KEZ85976.1"/>
    </source>
</evidence>
<dbReference type="GO" id="GO:0003735">
    <property type="term" value="F:structural constituent of ribosome"/>
    <property type="evidence" value="ECO:0007669"/>
    <property type="project" value="UniProtKB-UniRule"/>
</dbReference>
<evidence type="ECO:0000256" key="1">
    <source>
        <dbReference type="ARBA" id="ARBA00008945"/>
    </source>
</evidence>
<dbReference type="InterPro" id="IPR013810">
    <property type="entry name" value="Ribosomal_uS5_N"/>
</dbReference>